<keyword evidence="1" id="KW-0732">Signal</keyword>
<dbReference type="AlphaFoldDB" id="A0A7X8SNW3"/>
<reference evidence="3 4" key="1">
    <citation type="submission" date="2020-04" db="EMBL/GenBank/DDBJ databases">
        <title>Flammeovirga sp. SR4, a novel species isolated from seawater.</title>
        <authorList>
            <person name="Wang X."/>
        </authorList>
    </citation>
    <scope>NUCLEOTIDE SEQUENCE [LARGE SCALE GENOMIC DNA]</scope>
    <source>
        <strain evidence="3 4">SR4</strain>
    </source>
</reference>
<evidence type="ECO:0000313" key="3">
    <source>
        <dbReference type="EMBL" id="NLR93671.1"/>
    </source>
</evidence>
<dbReference type="RefSeq" id="WP_168884381.1">
    <property type="nucleotide sequence ID" value="NZ_JABAIL010000007.1"/>
</dbReference>
<feature type="chain" id="PRO_5030576138" description="DUF5777 domain-containing protein" evidence="1">
    <location>
        <begin position="19"/>
        <end position="282"/>
    </location>
</feature>
<comment type="caution">
    <text evidence="3">The sequence shown here is derived from an EMBL/GenBank/DDBJ whole genome shotgun (WGS) entry which is preliminary data.</text>
</comment>
<keyword evidence="4" id="KW-1185">Reference proteome</keyword>
<protein>
    <recommendedName>
        <fullName evidence="2">DUF5777 domain-containing protein</fullName>
    </recommendedName>
</protein>
<accession>A0A7X8SNW3</accession>
<sequence length="282" mass="32292">MKQILLLTFLFLSTITIAQDDLLNDLEEEVEIEKFELPAFKATKIINGQSTKLAKKKDFHLIIAHRFGSIKDGISTFFGLDNANTYLGLLYGITDKLNVSIGRESYRKTVTGAVKYKFVEQSEKMPLHIVGYVAMYANTQLSDQTFPDLTNVDRLSYLYQLMFSRRFNENLSLELSPKFIRQNLKYSDYDVYNYMILGIGGRYKVSKRVAITAEYDYNFSRPSENPYQNPLSVGVDLETGGHVFQLLFSNGQSTLEPSYLTYASGDWSDGEIYFGFNIVRVF</sequence>
<proteinExistence type="predicted"/>
<feature type="domain" description="DUF5777" evidence="2">
    <location>
        <begin position="40"/>
        <end position="282"/>
    </location>
</feature>
<evidence type="ECO:0000313" key="4">
    <source>
        <dbReference type="Proteomes" id="UP000585050"/>
    </source>
</evidence>
<name>A0A7X8SNW3_9BACT</name>
<evidence type="ECO:0000259" key="2">
    <source>
        <dbReference type="Pfam" id="PF19089"/>
    </source>
</evidence>
<dbReference type="EMBL" id="JABAIL010000007">
    <property type="protein sequence ID" value="NLR93671.1"/>
    <property type="molecule type" value="Genomic_DNA"/>
</dbReference>
<dbReference type="InterPro" id="IPR045916">
    <property type="entry name" value="DUF5777"/>
</dbReference>
<dbReference type="Proteomes" id="UP000585050">
    <property type="component" value="Unassembled WGS sequence"/>
</dbReference>
<organism evidence="3 4">
    <name type="scientific">Flammeovirga agarivorans</name>
    <dbReference type="NCBI Taxonomy" id="2726742"/>
    <lineage>
        <taxon>Bacteria</taxon>
        <taxon>Pseudomonadati</taxon>
        <taxon>Bacteroidota</taxon>
        <taxon>Cytophagia</taxon>
        <taxon>Cytophagales</taxon>
        <taxon>Flammeovirgaceae</taxon>
        <taxon>Flammeovirga</taxon>
    </lineage>
</organism>
<feature type="signal peptide" evidence="1">
    <location>
        <begin position="1"/>
        <end position="18"/>
    </location>
</feature>
<dbReference type="Pfam" id="PF19089">
    <property type="entry name" value="DUF5777"/>
    <property type="match status" value="1"/>
</dbReference>
<dbReference type="SUPFAM" id="SSF56935">
    <property type="entry name" value="Porins"/>
    <property type="match status" value="1"/>
</dbReference>
<evidence type="ECO:0000256" key="1">
    <source>
        <dbReference type="SAM" id="SignalP"/>
    </source>
</evidence>
<gene>
    <name evidence="3" type="ORF">HGP29_20900</name>
</gene>